<proteinExistence type="inferred from homology"/>
<dbReference type="EMBL" id="PDJI01000004">
    <property type="protein sequence ID" value="PFG39418.1"/>
    <property type="molecule type" value="Genomic_DNA"/>
</dbReference>
<comment type="similarity">
    <text evidence="2 10">Belongs to the gluconokinase GntK/GntV family.</text>
</comment>
<dbReference type="AlphaFoldDB" id="A0A2A9EKJ0"/>
<dbReference type="InterPro" id="IPR006001">
    <property type="entry name" value="Therm_gnt_kin"/>
</dbReference>
<dbReference type="GO" id="GO:0046316">
    <property type="term" value="F:gluconokinase activity"/>
    <property type="evidence" value="ECO:0007669"/>
    <property type="project" value="UniProtKB-EC"/>
</dbReference>
<sequence length="172" mass="18920">MTTDQRKHLVLMGVAGSGKTTIAEELVERLGWVSAEADEFHPQANIDKMASGTPLTDEDRWPWLASIRSWLDEQSAAGRKAVVTCSALKRVYRDVLEGENHDVCFVHLGGPKDLIAGRMAHRKGHFMPTSLLDSQFETLEPLAEDEPGIAVDISGTPDEITADIIERLELTA</sequence>
<dbReference type="Gene3D" id="3.40.50.300">
    <property type="entry name" value="P-loop containing nucleotide triphosphate hydrolases"/>
    <property type="match status" value="1"/>
</dbReference>
<dbReference type="InterPro" id="IPR027417">
    <property type="entry name" value="P-loop_NTPase"/>
</dbReference>
<comment type="catalytic activity">
    <reaction evidence="9 10">
        <text>D-gluconate + ATP = 6-phospho-D-gluconate + ADP + H(+)</text>
        <dbReference type="Rhea" id="RHEA:19433"/>
        <dbReference type="ChEBI" id="CHEBI:15378"/>
        <dbReference type="ChEBI" id="CHEBI:18391"/>
        <dbReference type="ChEBI" id="CHEBI:30616"/>
        <dbReference type="ChEBI" id="CHEBI:58759"/>
        <dbReference type="ChEBI" id="CHEBI:456216"/>
        <dbReference type="EC" id="2.7.1.12"/>
    </reaction>
</comment>
<keyword evidence="8" id="KW-0311">Gluconate utilization</keyword>
<dbReference type="Proteomes" id="UP000222106">
    <property type="component" value="Unassembled WGS sequence"/>
</dbReference>
<reference evidence="11 12" key="1">
    <citation type="submission" date="2017-10" db="EMBL/GenBank/DDBJ databases">
        <title>Sequencing the genomes of 1000 actinobacteria strains.</title>
        <authorList>
            <person name="Klenk H.-P."/>
        </authorList>
    </citation>
    <scope>NUCLEOTIDE SEQUENCE [LARGE SCALE GENOMIC DNA]</scope>
    <source>
        <strain evidence="11 12">DSM 21838</strain>
    </source>
</reference>
<evidence type="ECO:0000256" key="2">
    <source>
        <dbReference type="ARBA" id="ARBA00008420"/>
    </source>
</evidence>
<evidence type="ECO:0000313" key="12">
    <source>
        <dbReference type="Proteomes" id="UP000222106"/>
    </source>
</evidence>
<evidence type="ECO:0000256" key="9">
    <source>
        <dbReference type="ARBA" id="ARBA00048090"/>
    </source>
</evidence>
<protein>
    <recommendedName>
        <fullName evidence="3 10">Gluconokinase</fullName>
        <ecNumber evidence="3 10">2.7.1.12</ecNumber>
    </recommendedName>
</protein>
<evidence type="ECO:0000256" key="10">
    <source>
        <dbReference type="RuleBase" id="RU363066"/>
    </source>
</evidence>
<evidence type="ECO:0000256" key="1">
    <source>
        <dbReference type="ARBA" id="ARBA00004761"/>
    </source>
</evidence>
<dbReference type="RefSeq" id="WP_425432745.1">
    <property type="nucleotide sequence ID" value="NZ_PDJI01000004.1"/>
</dbReference>
<accession>A0A2A9EKJ0</accession>
<dbReference type="SUPFAM" id="SSF52540">
    <property type="entry name" value="P-loop containing nucleoside triphosphate hydrolases"/>
    <property type="match status" value="1"/>
</dbReference>
<evidence type="ECO:0000256" key="7">
    <source>
        <dbReference type="ARBA" id="ARBA00022840"/>
    </source>
</evidence>
<dbReference type="GO" id="GO:0005524">
    <property type="term" value="F:ATP binding"/>
    <property type="evidence" value="ECO:0007669"/>
    <property type="project" value="UniProtKB-KW"/>
</dbReference>
<keyword evidence="6 10" id="KW-0418">Kinase</keyword>
<dbReference type="EC" id="2.7.1.12" evidence="3 10"/>
<dbReference type="NCBIfam" id="TIGR01313">
    <property type="entry name" value="therm_gnt_kin"/>
    <property type="match status" value="1"/>
</dbReference>
<keyword evidence="7 10" id="KW-0067">ATP-binding</keyword>
<comment type="pathway">
    <text evidence="1">Carbohydrate acid metabolism.</text>
</comment>
<keyword evidence="5 10" id="KW-0547">Nucleotide-binding</keyword>
<gene>
    <name evidence="11" type="ORF">ATJ97_1924</name>
</gene>
<dbReference type="CDD" id="cd02021">
    <property type="entry name" value="GntK"/>
    <property type="match status" value="1"/>
</dbReference>
<dbReference type="GO" id="GO:0019521">
    <property type="term" value="P:D-gluconate metabolic process"/>
    <property type="evidence" value="ECO:0007669"/>
    <property type="project" value="UniProtKB-KW"/>
</dbReference>
<evidence type="ECO:0000256" key="4">
    <source>
        <dbReference type="ARBA" id="ARBA00022679"/>
    </source>
</evidence>
<evidence type="ECO:0000256" key="8">
    <source>
        <dbReference type="ARBA" id="ARBA00023064"/>
    </source>
</evidence>
<dbReference type="PANTHER" id="PTHR43442:SF3">
    <property type="entry name" value="GLUCONOKINASE-RELATED"/>
    <property type="match status" value="1"/>
</dbReference>
<evidence type="ECO:0000313" key="11">
    <source>
        <dbReference type="EMBL" id="PFG39418.1"/>
    </source>
</evidence>
<dbReference type="GO" id="GO:0005737">
    <property type="term" value="C:cytoplasm"/>
    <property type="evidence" value="ECO:0007669"/>
    <property type="project" value="TreeGrafter"/>
</dbReference>
<dbReference type="PANTHER" id="PTHR43442">
    <property type="entry name" value="GLUCONOKINASE-RELATED"/>
    <property type="match status" value="1"/>
</dbReference>
<evidence type="ECO:0000256" key="3">
    <source>
        <dbReference type="ARBA" id="ARBA00012054"/>
    </source>
</evidence>
<organism evidence="11 12">
    <name type="scientific">Georgenia soli</name>
    <dbReference type="NCBI Taxonomy" id="638953"/>
    <lineage>
        <taxon>Bacteria</taxon>
        <taxon>Bacillati</taxon>
        <taxon>Actinomycetota</taxon>
        <taxon>Actinomycetes</taxon>
        <taxon>Micrococcales</taxon>
        <taxon>Bogoriellaceae</taxon>
        <taxon>Georgenia</taxon>
    </lineage>
</organism>
<evidence type="ECO:0000256" key="5">
    <source>
        <dbReference type="ARBA" id="ARBA00022741"/>
    </source>
</evidence>
<name>A0A2A9EKJ0_9MICO</name>
<keyword evidence="12" id="KW-1185">Reference proteome</keyword>
<evidence type="ECO:0000256" key="6">
    <source>
        <dbReference type="ARBA" id="ARBA00022777"/>
    </source>
</evidence>
<dbReference type="FunFam" id="3.40.50.300:FF:000522">
    <property type="entry name" value="Gluconokinase"/>
    <property type="match status" value="1"/>
</dbReference>
<keyword evidence="4 10" id="KW-0808">Transferase</keyword>
<dbReference type="Pfam" id="PF13671">
    <property type="entry name" value="AAA_33"/>
    <property type="match status" value="1"/>
</dbReference>
<comment type="caution">
    <text evidence="11">The sequence shown here is derived from an EMBL/GenBank/DDBJ whole genome shotgun (WGS) entry which is preliminary data.</text>
</comment>